<sequence>MSVEVTEFDNRLDVPILEGFGQGWVGLPLRVSKSEVVREDGTEASSTNAAGDARTGGCGLGHLLVVRT</sequence>
<comment type="caution">
    <text evidence="1">The sequence shown here is derived from an EMBL/GenBank/DDBJ whole genome shotgun (WGS) entry which is preliminary data.</text>
</comment>
<organism evidence="1 2">
    <name type="scientific">Streptomyces dysideae</name>
    <dbReference type="NCBI Taxonomy" id="909626"/>
    <lineage>
        <taxon>Bacteria</taxon>
        <taxon>Bacillati</taxon>
        <taxon>Actinomycetota</taxon>
        <taxon>Actinomycetes</taxon>
        <taxon>Kitasatosporales</taxon>
        <taxon>Streptomycetaceae</taxon>
        <taxon>Streptomyces</taxon>
    </lineage>
</organism>
<keyword evidence="2" id="KW-1185">Reference proteome</keyword>
<dbReference type="EMBL" id="LMXB01000140">
    <property type="protein sequence ID" value="KUO14582.1"/>
    <property type="molecule type" value="Genomic_DNA"/>
</dbReference>
<evidence type="ECO:0000313" key="1">
    <source>
        <dbReference type="EMBL" id="KUO14582.1"/>
    </source>
</evidence>
<accession>A0A124IDA7</accession>
<proteinExistence type="predicted"/>
<evidence type="ECO:0000313" key="2">
    <source>
        <dbReference type="Proteomes" id="UP000053260"/>
    </source>
</evidence>
<dbReference type="Proteomes" id="UP000053260">
    <property type="component" value="Unassembled WGS sequence"/>
</dbReference>
<gene>
    <name evidence="1" type="ORF">AQJ91_46040</name>
</gene>
<name>A0A124IDA7_9ACTN</name>
<reference evidence="1 2" key="1">
    <citation type="submission" date="2015-10" db="EMBL/GenBank/DDBJ databases">
        <title>Draft genome sequence of Streptomyces sp. RV15, isolated from a marine sponge.</title>
        <authorList>
            <person name="Ruckert C."/>
            <person name="Abdelmohsen U.R."/>
            <person name="Winkler A."/>
            <person name="Hentschel U."/>
            <person name="Kalinowski J."/>
            <person name="Kampfer P."/>
            <person name="Glaeser S."/>
        </authorList>
    </citation>
    <scope>NUCLEOTIDE SEQUENCE [LARGE SCALE GENOMIC DNA]</scope>
    <source>
        <strain evidence="1 2">RV15</strain>
    </source>
</reference>
<protein>
    <submittedName>
        <fullName evidence="1">Uncharacterized protein</fullName>
    </submittedName>
</protein>
<dbReference type="AlphaFoldDB" id="A0A124IDA7"/>